<dbReference type="RefSeq" id="WP_100203063.1">
    <property type="nucleotide sequence ID" value="NZ_PGGW01000058.1"/>
</dbReference>
<dbReference type="Proteomes" id="UP000230407">
    <property type="component" value="Unassembled WGS sequence"/>
</dbReference>
<dbReference type="InterPro" id="IPR054187">
    <property type="entry name" value="DUF6892"/>
</dbReference>
<proteinExistence type="predicted"/>
<accession>A0A2M8LX89</accession>
<reference evidence="2 3" key="1">
    <citation type="submission" date="2017-11" db="EMBL/GenBank/DDBJ databases">
        <title>Streptomyces carmine sp. nov., a novel actinomycete isolated from Sophora alopecuroides in Xinjiang, China.</title>
        <authorList>
            <person name="Wang Y."/>
            <person name="Luo X."/>
            <person name="Wan C."/>
            <person name="Zhang L."/>
        </authorList>
    </citation>
    <scope>NUCLEOTIDE SEQUENCE [LARGE SCALE GENOMIC DNA]</scope>
    <source>
        <strain evidence="2 3">TRM SA0054</strain>
    </source>
</reference>
<protein>
    <recommendedName>
        <fullName evidence="1">DUF6892 domain-containing protein</fullName>
    </recommendedName>
</protein>
<gene>
    <name evidence="2" type="ORF">CUT44_18565</name>
</gene>
<comment type="caution">
    <text evidence="2">The sequence shown here is derived from an EMBL/GenBank/DDBJ whole genome shotgun (WGS) entry which is preliminary data.</text>
</comment>
<feature type="domain" description="DUF6892" evidence="1">
    <location>
        <begin position="1"/>
        <end position="144"/>
    </location>
</feature>
<dbReference type="Pfam" id="PF21832">
    <property type="entry name" value="DUF6892"/>
    <property type="match status" value="1"/>
</dbReference>
<evidence type="ECO:0000259" key="1">
    <source>
        <dbReference type="Pfam" id="PF21832"/>
    </source>
</evidence>
<sequence>MTAFRDFNFKLLVVEKLMYWDRTLTPPFSMSAYLRRKKGVTDLYGYVHGNGLAYTVLDEARDFFERLHIGDELLATVDTLVLDGGHQVYLECAPIWDGEDDLFDVRSLDDLPLLPNLRRIIGADSGGIDVPDKYAILAARGIAVD</sequence>
<evidence type="ECO:0000313" key="3">
    <source>
        <dbReference type="Proteomes" id="UP000230407"/>
    </source>
</evidence>
<evidence type="ECO:0000313" key="2">
    <source>
        <dbReference type="EMBL" id="PJE96571.1"/>
    </source>
</evidence>
<organism evidence="2 3">
    <name type="scientific">Streptomyces carminius</name>
    <dbReference type="NCBI Taxonomy" id="2665496"/>
    <lineage>
        <taxon>Bacteria</taxon>
        <taxon>Bacillati</taxon>
        <taxon>Actinomycetota</taxon>
        <taxon>Actinomycetes</taxon>
        <taxon>Kitasatosporales</taxon>
        <taxon>Streptomycetaceae</taxon>
        <taxon>Streptomyces</taxon>
    </lineage>
</organism>
<keyword evidence="3" id="KW-1185">Reference proteome</keyword>
<dbReference type="EMBL" id="PGGW01000058">
    <property type="protein sequence ID" value="PJE96571.1"/>
    <property type="molecule type" value="Genomic_DNA"/>
</dbReference>
<name>A0A2M8LX89_9ACTN</name>
<dbReference type="AlphaFoldDB" id="A0A2M8LX89"/>